<evidence type="ECO:0000256" key="2">
    <source>
        <dbReference type="ARBA" id="ARBA00023125"/>
    </source>
</evidence>
<dbReference type="GO" id="GO:0006260">
    <property type="term" value="P:DNA replication"/>
    <property type="evidence" value="ECO:0007669"/>
    <property type="project" value="InterPro"/>
</dbReference>
<dbReference type="GeneID" id="118406777"/>
<accession>A0A9J7HP68</accession>
<evidence type="ECO:0000256" key="3">
    <source>
        <dbReference type="ARBA" id="ARBA00023271"/>
    </source>
</evidence>
<comment type="subcellular location">
    <subcellularLocation>
        <location evidence="1">Mitochondrion matrix</location>
        <location evidence="1">Mitochondrion nucleoid</location>
    </subcellularLocation>
</comment>
<dbReference type="Proteomes" id="UP000001554">
    <property type="component" value="Chromosome 19"/>
</dbReference>
<evidence type="ECO:0000313" key="5">
    <source>
        <dbReference type="Proteomes" id="UP000001554"/>
    </source>
</evidence>
<reference evidence="6" key="1">
    <citation type="journal article" date="2016" name="Genome Biol. Evol.">
        <title>Conserved non-coding elements in the most distant genera of cephalochordates: the Goldilocks principle.</title>
        <authorList>
            <person name="Yue J.X."/>
            <person name="Kozmikova I."/>
            <person name="Ono H."/>
            <person name="Nossa C.W."/>
            <person name="Kozmik Z."/>
            <person name="Putnam N.H."/>
            <person name="Yu J.K."/>
            <person name="Holland L.Z."/>
        </authorList>
    </citation>
    <scope>NUCLEOTIDE SEQUENCE</scope>
</reference>
<organism evidence="5 6">
    <name type="scientific">Branchiostoma floridae</name>
    <name type="common">Florida lancelet</name>
    <name type="synonym">Amphioxus</name>
    <dbReference type="NCBI Taxonomy" id="7739"/>
    <lineage>
        <taxon>Eukaryota</taxon>
        <taxon>Metazoa</taxon>
        <taxon>Chordata</taxon>
        <taxon>Cephalochordata</taxon>
        <taxon>Leptocardii</taxon>
        <taxon>Amphioxiformes</taxon>
        <taxon>Branchiostomatidae</taxon>
        <taxon>Branchiostoma</taxon>
    </lineage>
</organism>
<dbReference type="GO" id="GO:0042645">
    <property type="term" value="C:mitochondrial nucleoid"/>
    <property type="evidence" value="ECO:0007669"/>
    <property type="project" value="UniProtKB-SubCell"/>
</dbReference>
<sequence length="85" mass="9772">MATNERWQGEEGPMEKTTWHRIAVFQPGLKDLALQYIKKGHRVYVTGKIDTAMYEGQRITSIIADNIIFLTRDSAQGEVDEQEDM</sequence>
<dbReference type="GO" id="GO:0003697">
    <property type="term" value="F:single-stranded DNA binding"/>
    <property type="evidence" value="ECO:0007669"/>
    <property type="project" value="InterPro"/>
</dbReference>
<dbReference type="SUPFAM" id="SSF50249">
    <property type="entry name" value="Nucleic acid-binding proteins"/>
    <property type="match status" value="1"/>
</dbReference>
<dbReference type="PIRSF" id="PIRSF002070">
    <property type="entry name" value="SSB"/>
    <property type="match status" value="1"/>
</dbReference>
<reference evidence="6" key="3">
    <citation type="submission" date="2025-08" db="UniProtKB">
        <authorList>
            <consortium name="RefSeq"/>
        </authorList>
    </citation>
    <scope>IDENTIFICATION</scope>
</reference>
<dbReference type="PANTHER" id="PTHR10302:SF0">
    <property type="entry name" value="SINGLE-STRANDED DNA-BINDING PROTEIN, MITOCHONDRIAL"/>
    <property type="match status" value="1"/>
</dbReference>
<dbReference type="InterPro" id="IPR011344">
    <property type="entry name" value="ssDNA-bd"/>
</dbReference>
<dbReference type="Pfam" id="PF00436">
    <property type="entry name" value="SSB"/>
    <property type="match status" value="1"/>
</dbReference>
<dbReference type="CDD" id="cd04496">
    <property type="entry name" value="SSB_OBF"/>
    <property type="match status" value="1"/>
</dbReference>
<dbReference type="RefSeq" id="XP_035662988.1">
    <property type="nucleotide sequence ID" value="XM_035807095.1"/>
</dbReference>
<keyword evidence="2 4" id="KW-0238">DNA-binding</keyword>
<proteinExistence type="predicted"/>
<keyword evidence="3" id="KW-1135">Mitochondrion nucleoid</keyword>
<dbReference type="KEGG" id="bfo:118406777"/>
<reference evidence="5" key="2">
    <citation type="journal article" date="2020" name="Nat. Ecol. Evol.">
        <title>Deeply conserved synteny resolves early events in vertebrate evolution.</title>
        <authorList>
            <person name="Simakov O."/>
            <person name="Marletaz F."/>
            <person name="Yue J.X."/>
            <person name="O'Connell B."/>
            <person name="Jenkins J."/>
            <person name="Brandt A."/>
            <person name="Calef R."/>
            <person name="Tung C.H."/>
            <person name="Huang T.K."/>
            <person name="Schmutz J."/>
            <person name="Satoh N."/>
            <person name="Yu J.K."/>
            <person name="Putnam N.H."/>
            <person name="Green R.E."/>
            <person name="Rokhsar D.S."/>
        </authorList>
    </citation>
    <scope>NUCLEOTIDE SEQUENCE [LARGE SCALE GENOMIC DNA]</scope>
    <source>
        <strain evidence="5">S238N-H82</strain>
    </source>
</reference>
<evidence type="ECO:0000313" key="6">
    <source>
        <dbReference type="RefSeq" id="XP_035662988.1"/>
    </source>
</evidence>
<dbReference type="InterPro" id="IPR012340">
    <property type="entry name" value="NA-bd_OB-fold"/>
</dbReference>
<evidence type="ECO:0000256" key="1">
    <source>
        <dbReference type="ARBA" id="ARBA00004436"/>
    </source>
</evidence>
<dbReference type="NCBIfam" id="TIGR00621">
    <property type="entry name" value="ssb"/>
    <property type="match status" value="1"/>
</dbReference>
<protein>
    <submittedName>
        <fullName evidence="6">Single-stranded DNA-binding protein, mitochondrial-like</fullName>
    </submittedName>
</protein>
<gene>
    <name evidence="6" type="primary">LOC118406777</name>
</gene>
<dbReference type="OrthoDB" id="1078367at2759"/>
<dbReference type="PROSITE" id="PS50935">
    <property type="entry name" value="SSB"/>
    <property type="match status" value="1"/>
</dbReference>
<name>A0A9J7HP68_BRAFL</name>
<dbReference type="Gene3D" id="2.40.50.140">
    <property type="entry name" value="Nucleic acid-binding proteins"/>
    <property type="match status" value="1"/>
</dbReference>
<dbReference type="InterPro" id="IPR000424">
    <property type="entry name" value="Primosome_PriB/ssb"/>
</dbReference>
<keyword evidence="5" id="KW-1185">Reference proteome</keyword>
<keyword evidence="3" id="KW-0496">Mitochondrion</keyword>
<dbReference type="PANTHER" id="PTHR10302">
    <property type="entry name" value="SINGLE-STRANDED DNA-BINDING PROTEIN"/>
    <property type="match status" value="1"/>
</dbReference>
<dbReference type="AlphaFoldDB" id="A0A9J7HP68"/>
<evidence type="ECO:0000256" key="4">
    <source>
        <dbReference type="PROSITE-ProRule" id="PRU00252"/>
    </source>
</evidence>
<dbReference type="OMA" id="NERWQGE"/>